<feature type="region of interest" description="Disordered" evidence="1">
    <location>
        <begin position="837"/>
        <end position="859"/>
    </location>
</feature>
<dbReference type="PANTHER" id="PTHR36886:SF9">
    <property type="match status" value="1"/>
</dbReference>
<organism evidence="2">
    <name type="scientific">Panicum hallii</name>
    <dbReference type="NCBI Taxonomy" id="206008"/>
    <lineage>
        <taxon>Eukaryota</taxon>
        <taxon>Viridiplantae</taxon>
        <taxon>Streptophyta</taxon>
        <taxon>Embryophyta</taxon>
        <taxon>Tracheophyta</taxon>
        <taxon>Spermatophyta</taxon>
        <taxon>Magnoliopsida</taxon>
        <taxon>Liliopsida</taxon>
        <taxon>Poales</taxon>
        <taxon>Poaceae</taxon>
        <taxon>PACMAD clade</taxon>
        <taxon>Panicoideae</taxon>
        <taxon>Panicodae</taxon>
        <taxon>Paniceae</taxon>
        <taxon>Panicinae</taxon>
        <taxon>Panicum</taxon>
        <taxon>Panicum sect. Panicum</taxon>
    </lineage>
</organism>
<dbReference type="Proteomes" id="UP000243499">
    <property type="component" value="Chromosome 9"/>
</dbReference>
<evidence type="ECO:0000313" key="2">
    <source>
        <dbReference type="EMBL" id="PAN46271.2"/>
    </source>
</evidence>
<feature type="compositionally biased region" description="Basic and acidic residues" evidence="1">
    <location>
        <begin position="596"/>
        <end position="608"/>
    </location>
</feature>
<feature type="compositionally biased region" description="Basic residues" evidence="1">
    <location>
        <begin position="353"/>
        <end position="367"/>
    </location>
</feature>
<dbReference type="InterPro" id="IPR052650">
    <property type="entry name" value="Zinc_finger_CCCH"/>
</dbReference>
<feature type="region of interest" description="Disordered" evidence="1">
    <location>
        <begin position="340"/>
        <end position="399"/>
    </location>
</feature>
<dbReference type="PANTHER" id="PTHR36886">
    <property type="entry name" value="PROTEIN FRIGIDA-ESSENTIAL 1"/>
    <property type="match status" value="1"/>
</dbReference>
<accession>A0A2S3IKF2</accession>
<name>A0A2S3IKF2_9POAL</name>
<feature type="compositionally biased region" description="Basic and acidic residues" evidence="1">
    <location>
        <begin position="372"/>
        <end position="399"/>
    </location>
</feature>
<protein>
    <submittedName>
        <fullName evidence="2">Uncharacterized protein</fullName>
    </submittedName>
</protein>
<sequence length="1123" mass="124733">MGSKSLLLSSVHGQTVGQASGGYSCAEKYDWQNLSLHQSEQAAREQLDHDATLHCPLDMPSRVEDSVTANEISHPPRGSYDLHRTRGEIVNYRYCNCDTCGVTRLGEYTTSHGHGRSEIHGPGNGVSGQCHLSSCSYGGCHGKDHACVSNTSKQARCSIATALDPIRSYRTNRIPSFGHGHHGAKGAHRQICQARSCRKNFSANQGSSSQNRHYRDDRYLPSKHDFLDGHFSEIDAEMHRFYMRRFHSPSNHKGHSWKDATLNIPVHTSHGRSCQRDEEERSHPKRQVNEFRSLHHEQLELAPNEKFHECLDSHRYFRNAYNGKMVKRKFIKQGFHESTYNGAGASKYERNSSQKRKAGHLGGKKARNNVAYEDKSKRLRWPSEKDQKQQVETDKRRNGSLEGNAVITKFVGRDGGKGNCNPKQDATAAAAIGSTKCDENANMLSPKCSKTVASLNTPKLSEGSSDMDLESDKQSDVDGCTERGILQHLPVTHTERNMELKESDNLSQSEALHQDCLILWRARQLRKANAAKADKIVKANQRQAGQRRKVSTGRRVSNGRPAAFATSESDNEDDSALGCSDQFSSATSSDGLQKCGDGRANKKLERPLKFPSNSKCNKIPQNATAEKGLECSLKLPPEANPLELAQQKEKEKILNRRQLSTYHPDAIVHGGLNGCSDTSMVDEAAVSHCDNRAHQNISHQETNNADRRKEKLGVKCEKRAEGHGLKWAQQSTSLYTEPTLLDQETIARCSMHGNLKVNALETPNHESGSTPFHGHILDGRTANMCQKKQVNRSSGSYCRDFKNWLDGNDHIDNQQEAMDRNLLRKKQVCSVLAGPENELNENDTKDCEPQALGVENTSNRQITTEDCTSNTTHSGAAKQGDWIPRSCIPDLNYSPSMLSDEDFVAPEEPVCQVTAGGFEPQDVTKSLSALLTGPIVKEQQYEQAKEQQCRQPEATQIISDVCKKEGTSEVVAQLEISESNNGLPQRSAVEESSVPTDAFMCALYEFVKNFLKPLWENGLVSREVHKIVVKKAVEKVAGAWASNAPSTEPAISRILSDEAKNIERLVQGYLNMYVGREVLKSCPWWCLSGPAKRNVAPCVQEGVKLATPLRSDHGQWKGKTIKL</sequence>
<feature type="compositionally biased region" description="Polar residues" evidence="1">
    <location>
        <begin position="581"/>
        <end position="591"/>
    </location>
</feature>
<dbReference type="EMBL" id="CM008054">
    <property type="protein sequence ID" value="PAN46271.2"/>
    <property type="molecule type" value="Genomic_DNA"/>
</dbReference>
<dbReference type="Gramene" id="PAN46271">
    <property type="protein sequence ID" value="PAN46271"/>
    <property type="gene ID" value="PAHAL_9G181000"/>
</dbReference>
<proteinExistence type="predicted"/>
<evidence type="ECO:0000256" key="1">
    <source>
        <dbReference type="SAM" id="MobiDB-lite"/>
    </source>
</evidence>
<reference evidence="2" key="1">
    <citation type="submission" date="2018-04" db="EMBL/GenBank/DDBJ databases">
        <title>WGS assembly of Panicum hallii.</title>
        <authorList>
            <person name="Lovell J."/>
            <person name="Jenkins J."/>
            <person name="Lowry D."/>
            <person name="Mamidi S."/>
            <person name="Sreedasyam A."/>
            <person name="Weng X."/>
            <person name="Barry K."/>
            <person name="Bonette J."/>
            <person name="Campitelli B."/>
            <person name="Daum C."/>
            <person name="Gordon S."/>
            <person name="Gould B."/>
            <person name="Lipzen A."/>
            <person name="Macqueen A."/>
            <person name="Palacio-Mejia J."/>
            <person name="Plott C."/>
            <person name="Shakirov E."/>
            <person name="Shu S."/>
            <person name="Yoshinaga Y."/>
            <person name="Zane M."/>
            <person name="Rokhsar D."/>
            <person name="Grimwood J."/>
            <person name="Schmutz J."/>
            <person name="Juenger T."/>
        </authorList>
    </citation>
    <scope>NUCLEOTIDE SEQUENCE [LARGE SCALE GENOMIC DNA]</scope>
    <source>
        <strain evidence="2">FIL2</strain>
    </source>
</reference>
<dbReference type="PROSITE" id="PS51257">
    <property type="entry name" value="PROKAR_LIPOPROTEIN"/>
    <property type="match status" value="1"/>
</dbReference>
<dbReference type="AlphaFoldDB" id="A0A2S3IKF2"/>
<gene>
    <name evidence="2" type="ORF">PAHAL_9G181000</name>
</gene>
<feature type="region of interest" description="Disordered" evidence="1">
    <location>
        <begin position="539"/>
        <end position="619"/>
    </location>
</feature>